<dbReference type="EMBL" id="JAPFFF010000005">
    <property type="protein sequence ID" value="KAK8889052.1"/>
    <property type="molecule type" value="Genomic_DNA"/>
</dbReference>
<proteinExistence type="predicted"/>
<evidence type="ECO:0000313" key="1">
    <source>
        <dbReference type="EMBL" id="KAK8889052.1"/>
    </source>
</evidence>
<comment type="caution">
    <text evidence="1">The sequence shown here is derived from an EMBL/GenBank/DDBJ whole genome shotgun (WGS) entry which is preliminary data.</text>
</comment>
<organism evidence="1 2">
    <name type="scientific">Tritrichomonas musculus</name>
    <dbReference type="NCBI Taxonomy" id="1915356"/>
    <lineage>
        <taxon>Eukaryota</taxon>
        <taxon>Metamonada</taxon>
        <taxon>Parabasalia</taxon>
        <taxon>Tritrichomonadida</taxon>
        <taxon>Tritrichomonadidae</taxon>
        <taxon>Tritrichomonas</taxon>
    </lineage>
</organism>
<sequence length="127" mass="15114">MKCRFLVYHADDTRNSRHQRQLSINTCKNPKVVADRVVKLLLYKYHYMIDNYEILPITKYYIEHRNELDEKYPISELFMIKNKSGDKSNNGTEILTVLATMFANSLFREINQCEKDILSTIEFDNLE</sequence>
<reference evidence="1 2" key="1">
    <citation type="submission" date="2024-04" db="EMBL/GenBank/DDBJ databases">
        <title>Tritrichomonas musculus Genome.</title>
        <authorList>
            <person name="Alves-Ferreira E."/>
            <person name="Grigg M."/>
            <person name="Lorenzi H."/>
            <person name="Galac M."/>
        </authorList>
    </citation>
    <scope>NUCLEOTIDE SEQUENCE [LARGE SCALE GENOMIC DNA]</scope>
    <source>
        <strain evidence="1 2">EAF2021</strain>
    </source>
</reference>
<protein>
    <submittedName>
        <fullName evidence="1">Uncharacterized protein</fullName>
    </submittedName>
</protein>
<name>A0ABR2KF34_9EUKA</name>
<accession>A0ABR2KF34</accession>
<evidence type="ECO:0000313" key="2">
    <source>
        <dbReference type="Proteomes" id="UP001470230"/>
    </source>
</evidence>
<gene>
    <name evidence="1" type="ORF">M9Y10_033795</name>
</gene>
<dbReference type="Proteomes" id="UP001470230">
    <property type="component" value="Unassembled WGS sequence"/>
</dbReference>
<keyword evidence="2" id="KW-1185">Reference proteome</keyword>